<dbReference type="RefSeq" id="WP_014989056.1">
    <property type="nucleotide sequence ID" value="NC_018681.1"/>
</dbReference>
<dbReference type="KEGG" id="nbr:O3I_041320"/>
<feature type="compositionally biased region" description="Basic and acidic residues" evidence="1">
    <location>
        <begin position="217"/>
        <end position="236"/>
    </location>
</feature>
<protein>
    <recommendedName>
        <fullName evidence="5">DUF1453 domain-containing protein</fullName>
    </recommendedName>
</protein>
<feature type="compositionally biased region" description="Basic and acidic residues" evidence="1">
    <location>
        <begin position="264"/>
        <end position="283"/>
    </location>
</feature>
<feature type="transmembrane region" description="Helical" evidence="2">
    <location>
        <begin position="125"/>
        <end position="146"/>
    </location>
</feature>
<dbReference type="eggNOG" id="COG0697">
    <property type="taxonomic scope" value="Bacteria"/>
</dbReference>
<evidence type="ECO:0000313" key="3">
    <source>
        <dbReference type="EMBL" id="AFU06209.1"/>
    </source>
</evidence>
<feature type="transmembrane region" description="Helical" evidence="2">
    <location>
        <begin position="57"/>
        <end position="76"/>
    </location>
</feature>
<dbReference type="AlphaFoldDB" id="K0F8X8"/>
<dbReference type="Proteomes" id="UP000006304">
    <property type="component" value="Chromosome"/>
</dbReference>
<proteinExistence type="predicted"/>
<dbReference type="EMBL" id="CP003876">
    <property type="protein sequence ID" value="AFU06209.1"/>
    <property type="molecule type" value="Genomic_DNA"/>
</dbReference>
<keyword evidence="2" id="KW-0812">Transmembrane</keyword>
<feature type="compositionally biased region" description="Basic and acidic residues" evidence="1">
    <location>
        <begin position="243"/>
        <end position="257"/>
    </location>
</feature>
<evidence type="ECO:0000256" key="1">
    <source>
        <dbReference type="SAM" id="MobiDB-lite"/>
    </source>
</evidence>
<feature type="transmembrane region" description="Helical" evidence="2">
    <location>
        <begin position="96"/>
        <end position="118"/>
    </location>
</feature>
<dbReference type="STRING" id="1133849.O3I_041320"/>
<keyword evidence="2" id="KW-0472">Membrane</keyword>
<feature type="region of interest" description="Disordered" evidence="1">
    <location>
        <begin position="158"/>
        <end position="283"/>
    </location>
</feature>
<dbReference type="HOGENOM" id="CLU_982937_0_0_11"/>
<reference evidence="3 4" key="1">
    <citation type="journal article" date="2012" name="J. Bacteriol.">
        <title>Complete genome sequence of Nocardia brasiliensis HUJEG-1.</title>
        <authorList>
            <person name="Vera-Cabrera L."/>
            <person name="Ortiz-Lopez R."/>
            <person name="Elizondo-Gonzalez R."/>
            <person name="Perez-Maya A.A."/>
            <person name="Ocampo-Candiani J."/>
        </authorList>
    </citation>
    <scope>NUCLEOTIDE SEQUENCE [LARGE SCALE GENOMIC DNA]</scope>
    <source>
        <strain evidence="4">ATCC 700358</strain>
    </source>
</reference>
<keyword evidence="4" id="KW-1185">Reference proteome</keyword>
<sequence length="283" mass="30865">MSVGLLIAVFVGVLVLIVKRFAGEPVDARDTFLTPLILVGIGGYSVVHVDGLDGTDIGWLVLGAVIGIAFGAVRGTTTVLFERDGYLWQRYTVKTLAVWGVSTVAGFGVSALGSVMGMHPEARPITLSIGVGMLGEMLTLGLRALATGVPFAPAKPTDGWSDSAGAQGNSPALDRFLRNLGHPGSAQPRESRSHQQQWSERIPQYRHPSEPGNHQSGPDDIRQDRPRRSDDTRPDRFPPYPEQENHQSRPDAVRQDRPTGPAPRLDHSPTFRDGVDWLRTRRR</sequence>
<keyword evidence="2" id="KW-1133">Transmembrane helix</keyword>
<evidence type="ECO:0008006" key="5">
    <source>
        <dbReference type="Google" id="ProtNLM"/>
    </source>
</evidence>
<evidence type="ECO:0000313" key="4">
    <source>
        <dbReference type="Proteomes" id="UP000006304"/>
    </source>
</evidence>
<evidence type="ECO:0000256" key="2">
    <source>
        <dbReference type="SAM" id="Phobius"/>
    </source>
</evidence>
<name>K0F8X8_NOCB7</name>
<feature type="transmembrane region" description="Helical" evidence="2">
    <location>
        <begin position="32"/>
        <end position="50"/>
    </location>
</feature>
<gene>
    <name evidence="3" type="ORF">O3I_041320</name>
</gene>
<accession>K0F8X8</accession>
<organism evidence="3 4">
    <name type="scientific">Nocardia brasiliensis (strain ATCC 700358 / HUJEG-1)</name>
    <dbReference type="NCBI Taxonomy" id="1133849"/>
    <lineage>
        <taxon>Bacteria</taxon>
        <taxon>Bacillati</taxon>
        <taxon>Actinomycetota</taxon>
        <taxon>Actinomycetes</taxon>
        <taxon>Mycobacteriales</taxon>
        <taxon>Nocardiaceae</taxon>
        <taxon>Nocardia</taxon>
    </lineage>
</organism>